<organism evidence="2 3">
    <name type="scientific">Aphanomyces euteiches</name>
    <dbReference type="NCBI Taxonomy" id="100861"/>
    <lineage>
        <taxon>Eukaryota</taxon>
        <taxon>Sar</taxon>
        <taxon>Stramenopiles</taxon>
        <taxon>Oomycota</taxon>
        <taxon>Saprolegniomycetes</taxon>
        <taxon>Saprolegniales</taxon>
        <taxon>Verrucalvaceae</taxon>
        <taxon>Aphanomyces</taxon>
    </lineage>
</organism>
<reference evidence="2 3" key="1">
    <citation type="submission" date="2019-07" db="EMBL/GenBank/DDBJ databases">
        <title>Genomics analysis of Aphanomyces spp. identifies a new class of oomycete effector associated with host adaptation.</title>
        <authorList>
            <person name="Gaulin E."/>
        </authorList>
    </citation>
    <scope>NUCLEOTIDE SEQUENCE [LARGE SCALE GENOMIC DNA]</scope>
    <source>
        <strain evidence="2 3">ATCC 201684</strain>
    </source>
</reference>
<feature type="transmembrane region" description="Helical" evidence="1">
    <location>
        <begin position="65"/>
        <end position="91"/>
    </location>
</feature>
<keyword evidence="3" id="KW-1185">Reference proteome</keyword>
<comment type="caution">
    <text evidence="2">The sequence shown here is derived from an EMBL/GenBank/DDBJ whole genome shotgun (WGS) entry which is preliminary data.</text>
</comment>
<gene>
    <name evidence="2" type="ORF">Ae201684_006944</name>
</gene>
<dbReference type="SUPFAM" id="SSF103473">
    <property type="entry name" value="MFS general substrate transporter"/>
    <property type="match status" value="1"/>
</dbReference>
<keyword evidence="1" id="KW-1133">Transmembrane helix</keyword>
<keyword evidence="1" id="KW-0812">Transmembrane</keyword>
<protein>
    <recommendedName>
        <fullName evidence="4">Major facilitator superfamily (MFS) profile domain-containing protein</fullName>
    </recommendedName>
</protein>
<evidence type="ECO:0000313" key="2">
    <source>
        <dbReference type="EMBL" id="KAF0736784.1"/>
    </source>
</evidence>
<name>A0A6G0X9Z6_9STRA</name>
<keyword evidence="1" id="KW-0472">Membrane</keyword>
<dbReference type="VEuPathDB" id="FungiDB:AeMF1_005284"/>
<proteinExistence type="predicted"/>
<sequence length="231" mass="25663">MLFVAPFVAQFCNGSLYAWSILNPHIDSYIQGRSMDAMPPPPNRTESGPPAQMNNSVPPDEKAVVAFYSAASFLGFAARLLVDQVVVLALLKSPIHDPNSFGLFQVVVFFLTFSYGGVIGIMPSLLTDMFGVYNSGTMHGIILTGWSICAIGGGLTFQHYFFKIKDSYPMEQMRDGEIAAYISNFHWLMVVACIGLALVPLVRTNPVDRFYPGYQYSIFGRPLIRFTKKDY</sequence>
<dbReference type="Proteomes" id="UP000481153">
    <property type="component" value="Unassembled WGS sequence"/>
</dbReference>
<accession>A0A6G0X9Z6</accession>
<dbReference type="EMBL" id="VJMJ01000087">
    <property type="protein sequence ID" value="KAF0736784.1"/>
    <property type="molecule type" value="Genomic_DNA"/>
</dbReference>
<feature type="transmembrane region" description="Helical" evidence="1">
    <location>
        <begin position="103"/>
        <end position="126"/>
    </location>
</feature>
<evidence type="ECO:0000256" key="1">
    <source>
        <dbReference type="SAM" id="Phobius"/>
    </source>
</evidence>
<dbReference type="AlphaFoldDB" id="A0A6G0X9Z6"/>
<evidence type="ECO:0008006" key="4">
    <source>
        <dbReference type="Google" id="ProtNLM"/>
    </source>
</evidence>
<evidence type="ECO:0000313" key="3">
    <source>
        <dbReference type="Proteomes" id="UP000481153"/>
    </source>
</evidence>
<feature type="transmembrane region" description="Helical" evidence="1">
    <location>
        <begin position="178"/>
        <end position="202"/>
    </location>
</feature>
<dbReference type="InterPro" id="IPR036259">
    <property type="entry name" value="MFS_trans_sf"/>
</dbReference>
<feature type="transmembrane region" description="Helical" evidence="1">
    <location>
        <begin position="138"/>
        <end position="157"/>
    </location>
</feature>